<dbReference type="Proteomes" id="UP000192775">
    <property type="component" value="Chromosome"/>
</dbReference>
<name>A0A1X9LFF0_9MICO</name>
<protein>
    <submittedName>
        <fullName evidence="1">Uncharacterized protein</fullName>
    </submittedName>
</protein>
<proteinExistence type="predicted"/>
<organism evidence="1 2">
    <name type="scientific">Cnuibacter physcomitrellae</name>
    <dbReference type="NCBI Taxonomy" id="1619308"/>
    <lineage>
        <taxon>Bacteria</taxon>
        <taxon>Bacillati</taxon>
        <taxon>Actinomycetota</taxon>
        <taxon>Actinomycetes</taxon>
        <taxon>Micrococcales</taxon>
        <taxon>Microbacteriaceae</taxon>
        <taxon>Cnuibacter</taxon>
    </lineage>
</organism>
<dbReference type="KEGG" id="cphy:B5808_00825"/>
<dbReference type="AlphaFoldDB" id="A0A1X9LFF0"/>
<evidence type="ECO:0000313" key="2">
    <source>
        <dbReference type="Proteomes" id="UP000192775"/>
    </source>
</evidence>
<reference evidence="1 2" key="1">
    <citation type="submission" date="2017-04" db="EMBL/GenBank/DDBJ databases">
        <authorList>
            <person name="Afonso C.L."/>
            <person name="Miller P.J."/>
            <person name="Scott M.A."/>
            <person name="Spackman E."/>
            <person name="Goraichik I."/>
            <person name="Dimitrov K.M."/>
            <person name="Suarez D.L."/>
            <person name="Swayne D.E."/>
        </authorList>
    </citation>
    <scope>NUCLEOTIDE SEQUENCE [LARGE SCALE GENOMIC DNA]</scope>
    <source>
        <strain evidence="2">XA(T)</strain>
    </source>
</reference>
<dbReference type="RefSeq" id="WP_085017748.1">
    <property type="nucleotide sequence ID" value="NZ_BMHD01000001.1"/>
</dbReference>
<evidence type="ECO:0000313" key="1">
    <source>
        <dbReference type="EMBL" id="ARJ03936.1"/>
    </source>
</evidence>
<gene>
    <name evidence="1" type="ORF">B5808_00825</name>
</gene>
<sequence>MTAADATFLEEAQNTPKTVTVGDTDYVVRHTESHYDLQVEDPSGIVIGFAARTLDGGVGFIPAALVDRVQPQQHSSVEDAIDFLLATATDIGTEQHP</sequence>
<dbReference type="STRING" id="1619308.B5808_00825"/>
<dbReference type="EMBL" id="CP020715">
    <property type="protein sequence ID" value="ARJ03936.1"/>
    <property type="molecule type" value="Genomic_DNA"/>
</dbReference>
<keyword evidence="2" id="KW-1185">Reference proteome</keyword>
<accession>A0A1X9LFF0</accession>